<proteinExistence type="predicted"/>
<dbReference type="Proteomes" id="UP000192428">
    <property type="component" value="Unassembled WGS sequence"/>
</dbReference>
<evidence type="ECO:0008006" key="3">
    <source>
        <dbReference type="Google" id="ProtNLM"/>
    </source>
</evidence>
<dbReference type="EMBL" id="LNVF01000013">
    <property type="protein sequence ID" value="ORJ27738.1"/>
    <property type="molecule type" value="Genomic_DNA"/>
</dbReference>
<accession>A0A1X0WLV3</accession>
<protein>
    <recommendedName>
        <fullName evidence="3">DUF1372 domain-containing protein</fullName>
    </recommendedName>
</protein>
<evidence type="ECO:0000313" key="2">
    <source>
        <dbReference type="Proteomes" id="UP000192428"/>
    </source>
</evidence>
<name>A0A1X0WLV3_STROR</name>
<gene>
    <name evidence="1" type="ORF">ATE34_06215</name>
</gene>
<sequence length="114" mass="12633">MKNKNRVGLFFALAALSLSMLNLGLIISKNHYKPQVVKLEQQVDELKKRKPVIIYQVDNAGGELIGTVTDKAIVDGHYTVTIGAYGKFLVTKGQYDALDIGDDVPKFLKQRGIK</sequence>
<evidence type="ECO:0000313" key="1">
    <source>
        <dbReference type="EMBL" id="ORJ27738.1"/>
    </source>
</evidence>
<dbReference type="AlphaFoldDB" id="A0A1X0WLV3"/>
<organism evidence="1 2">
    <name type="scientific">Streptococcus oralis subsp. tigurinus</name>
    <dbReference type="NCBI Taxonomy" id="1077464"/>
    <lineage>
        <taxon>Bacteria</taxon>
        <taxon>Bacillati</taxon>
        <taxon>Bacillota</taxon>
        <taxon>Bacilli</taxon>
        <taxon>Lactobacillales</taxon>
        <taxon>Streptococcaceae</taxon>
        <taxon>Streptococcus</taxon>
    </lineage>
</organism>
<dbReference type="RefSeq" id="WP_084911939.1">
    <property type="nucleotide sequence ID" value="NZ_LNVF01000013.1"/>
</dbReference>
<dbReference type="InterPro" id="IPR010779">
    <property type="entry name" value="DUF1372"/>
</dbReference>
<comment type="caution">
    <text evidence="1">The sequence shown here is derived from an EMBL/GenBank/DDBJ whole genome shotgun (WGS) entry which is preliminary data.</text>
</comment>
<dbReference type="Pfam" id="PF07116">
    <property type="entry name" value="DUF1372"/>
    <property type="match status" value="1"/>
</dbReference>
<reference evidence="1 2" key="1">
    <citation type="journal article" date="2016" name="PLoS ONE">
        <title>Comparative Genomics Analysis of Streptococcus tigurinus Strains Identifies Genetic Elements Specifically and Uniquely Present in Highly Virulent Strains.</title>
        <authorList>
            <person name="Diene S.M."/>
            <person name="Francois P."/>
            <person name="Zbinden A."/>
            <person name="Entenza J.M."/>
            <person name="Resch G."/>
        </authorList>
    </citation>
    <scope>NUCLEOTIDE SEQUENCE [LARGE SCALE GENOMIC DNA]</scope>
    <source>
        <strain evidence="1 2">AZ_8</strain>
    </source>
</reference>